<accession>A0A3N1Y1P8</accession>
<dbReference type="GO" id="GO:0008076">
    <property type="term" value="C:voltage-gated potassium channel complex"/>
    <property type="evidence" value="ECO:0007669"/>
    <property type="project" value="InterPro"/>
</dbReference>
<dbReference type="PANTHER" id="PTHR11537:SF254">
    <property type="entry name" value="POTASSIUM VOLTAGE-GATED CHANNEL PROTEIN SHAB"/>
    <property type="match status" value="1"/>
</dbReference>
<evidence type="ECO:0000256" key="3">
    <source>
        <dbReference type="ARBA" id="ARBA00022538"/>
    </source>
</evidence>
<gene>
    <name evidence="14" type="ORF">EDC57_1951</name>
</gene>
<keyword evidence="3" id="KW-0633">Potassium transport</keyword>
<evidence type="ECO:0000256" key="12">
    <source>
        <dbReference type="SAM" id="Phobius"/>
    </source>
</evidence>
<keyword evidence="4 12" id="KW-0812">Transmembrane</keyword>
<reference evidence="14 15" key="1">
    <citation type="submission" date="2018-11" db="EMBL/GenBank/DDBJ databases">
        <title>Genomic Encyclopedia of Type Strains, Phase IV (KMG-IV): sequencing the most valuable type-strain genomes for metagenomic binning, comparative biology and taxonomic classification.</title>
        <authorList>
            <person name="Goeker M."/>
        </authorList>
    </citation>
    <scope>NUCLEOTIDE SEQUENCE [LARGE SCALE GENOMIC DNA]</scope>
    <source>
        <strain evidence="14 15">DSM 100275</strain>
    </source>
</reference>
<protein>
    <submittedName>
        <fullName evidence="14">Voltage-gated potassium channel</fullName>
    </submittedName>
</protein>
<dbReference type="InterPro" id="IPR028325">
    <property type="entry name" value="VG_K_chnl"/>
</dbReference>
<dbReference type="OrthoDB" id="9813518at2"/>
<dbReference type="Gene3D" id="1.20.120.350">
    <property type="entry name" value="Voltage-gated potassium channels. Chain C"/>
    <property type="match status" value="1"/>
</dbReference>
<feature type="domain" description="Ion transport" evidence="13">
    <location>
        <begin position="37"/>
        <end position="253"/>
    </location>
</feature>
<feature type="transmembrane region" description="Helical" evidence="12">
    <location>
        <begin position="226"/>
        <end position="251"/>
    </location>
</feature>
<evidence type="ECO:0000256" key="5">
    <source>
        <dbReference type="ARBA" id="ARBA00022826"/>
    </source>
</evidence>
<dbReference type="EMBL" id="RJVI01000002">
    <property type="protein sequence ID" value="ROR32740.1"/>
    <property type="molecule type" value="Genomic_DNA"/>
</dbReference>
<comment type="caution">
    <text evidence="14">The sequence shown here is derived from an EMBL/GenBank/DDBJ whole genome shotgun (WGS) entry which is preliminary data.</text>
</comment>
<dbReference type="GO" id="GO:0005249">
    <property type="term" value="F:voltage-gated potassium channel activity"/>
    <property type="evidence" value="ECO:0007669"/>
    <property type="project" value="InterPro"/>
</dbReference>
<keyword evidence="8 12" id="KW-1133">Transmembrane helix</keyword>
<evidence type="ECO:0000313" key="15">
    <source>
        <dbReference type="Proteomes" id="UP000276634"/>
    </source>
</evidence>
<keyword evidence="9" id="KW-0406">Ion transport</keyword>
<keyword evidence="10 12" id="KW-0472">Membrane</keyword>
<keyword evidence="7" id="KW-0630">Potassium</keyword>
<evidence type="ECO:0000256" key="9">
    <source>
        <dbReference type="ARBA" id="ARBA00023065"/>
    </source>
</evidence>
<dbReference type="AlphaFoldDB" id="A0A3N1Y1P8"/>
<feature type="transmembrane region" description="Helical" evidence="12">
    <location>
        <begin position="32"/>
        <end position="53"/>
    </location>
</feature>
<evidence type="ECO:0000256" key="4">
    <source>
        <dbReference type="ARBA" id="ARBA00022692"/>
    </source>
</evidence>
<evidence type="ECO:0000256" key="10">
    <source>
        <dbReference type="ARBA" id="ARBA00023136"/>
    </source>
</evidence>
<feature type="transmembrane region" description="Helical" evidence="12">
    <location>
        <begin position="102"/>
        <end position="124"/>
    </location>
</feature>
<dbReference type="PANTHER" id="PTHR11537">
    <property type="entry name" value="VOLTAGE-GATED POTASSIUM CHANNEL"/>
    <property type="match status" value="1"/>
</dbReference>
<feature type="transmembrane region" description="Helical" evidence="12">
    <location>
        <begin position="193"/>
        <end position="214"/>
    </location>
</feature>
<dbReference type="GO" id="GO:0001508">
    <property type="term" value="P:action potential"/>
    <property type="evidence" value="ECO:0007669"/>
    <property type="project" value="TreeGrafter"/>
</dbReference>
<evidence type="ECO:0000256" key="1">
    <source>
        <dbReference type="ARBA" id="ARBA00004141"/>
    </source>
</evidence>
<dbReference type="Proteomes" id="UP000276634">
    <property type="component" value="Unassembled WGS sequence"/>
</dbReference>
<keyword evidence="5" id="KW-0631">Potassium channel</keyword>
<keyword evidence="2" id="KW-0813">Transport</keyword>
<keyword evidence="11 14" id="KW-0407">Ion channel</keyword>
<evidence type="ECO:0000313" key="14">
    <source>
        <dbReference type="EMBL" id="ROR32740.1"/>
    </source>
</evidence>
<evidence type="ECO:0000256" key="6">
    <source>
        <dbReference type="ARBA" id="ARBA00022882"/>
    </source>
</evidence>
<dbReference type="SUPFAM" id="SSF158682">
    <property type="entry name" value="TerB-like"/>
    <property type="match status" value="1"/>
</dbReference>
<evidence type="ECO:0000256" key="11">
    <source>
        <dbReference type="ARBA" id="ARBA00023303"/>
    </source>
</evidence>
<dbReference type="RefSeq" id="WP_123401644.1">
    <property type="nucleotide sequence ID" value="NZ_RJVI01000002.1"/>
</dbReference>
<proteinExistence type="predicted"/>
<evidence type="ECO:0000256" key="2">
    <source>
        <dbReference type="ARBA" id="ARBA00022448"/>
    </source>
</evidence>
<dbReference type="Pfam" id="PF00520">
    <property type="entry name" value="Ion_trans"/>
    <property type="match status" value="1"/>
</dbReference>
<evidence type="ECO:0000259" key="13">
    <source>
        <dbReference type="Pfam" id="PF00520"/>
    </source>
</evidence>
<dbReference type="InterPro" id="IPR005821">
    <property type="entry name" value="Ion_trans_dom"/>
</dbReference>
<dbReference type="InterPro" id="IPR029024">
    <property type="entry name" value="TerB-like"/>
</dbReference>
<keyword evidence="6" id="KW-0851">Voltage-gated channel</keyword>
<dbReference type="Gene3D" id="1.10.287.70">
    <property type="match status" value="1"/>
</dbReference>
<dbReference type="PRINTS" id="PR00169">
    <property type="entry name" value="KCHANNEL"/>
</dbReference>
<evidence type="ECO:0000256" key="8">
    <source>
        <dbReference type="ARBA" id="ARBA00022989"/>
    </source>
</evidence>
<keyword evidence="15" id="KW-1185">Reference proteome</keyword>
<sequence>MSGRGAAAQARLRRRTAEVLELSRPDDRLGRMVDLGLAALIFFSVVDVILESIPRLERAYWDLFVAVEAVVVAIFTLEYALRLWSAPELERHAGCPPWRARLRHALTPLLLIDLVAILPFYLGYLLGLDLRFLRVVRLLRLLKLTRYSAAGRVLLDVIYAERRVFFAAFSLLFTALILASGGIYYLEREAQPEAFGSIPAAMYWAIVTLTTVGYGDVTPVTPGGKFFAAVVGAIGVALVALPSAILASGFVESLHRRRARYRSLVDAAAADGVITEEERRRLEAARAELELPETEDLEALAKLEGLAEPRPLRCPHCGAALHESAPPDGPMQ</sequence>
<evidence type="ECO:0000256" key="7">
    <source>
        <dbReference type="ARBA" id="ARBA00022958"/>
    </source>
</evidence>
<feature type="transmembrane region" description="Helical" evidence="12">
    <location>
        <begin position="164"/>
        <end position="186"/>
    </location>
</feature>
<name>A0A3N1Y1P8_9GAMM</name>
<feature type="transmembrane region" description="Helical" evidence="12">
    <location>
        <begin position="59"/>
        <end position="81"/>
    </location>
</feature>
<dbReference type="InterPro" id="IPR027359">
    <property type="entry name" value="Volt_channel_dom_sf"/>
</dbReference>
<organism evidence="14 15">
    <name type="scientific">Inmirania thermothiophila</name>
    <dbReference type="NCBI Taxonomy" id="1750597"/>
    <lineage>
        <taxon>Bacteria</taxon>
        <taxon>Pseudomonadati</taxon>
        <taxon>Pseudomonadota</taxon>
        <taxon>Gammaproteobacteria</taxon>
        <taxon>Chromatiales</taxon>
        <taxon>Ectothiorhodospiraceae</taxon>
        <taxon>Inmirania</taxon>
    </lineage>
</organism>
<dbReference type="SUPFAM" id="SSF81324">
    <property type="entry name" value="Voltage-gated potassium channels"/>
    <property type="match status" value="1"/>
</dbReference>
<comment type="subcellular location">
    <subcellularLocation>
        <location evidence="1">Membrane</location>
        <topology evidence="1">Multi-pass membrane protein</topology>
    </subcellularLocation>
</comment>